<dbReference type="RefSeq" id="WP_164005648.1">
    <property type="nucleotide sequence ID" value="NZ_JAAIKD010000007.1"/>
</dbReference>
<sequence>MKYVILIITGLLISSCVQKQESKMITQKITKPIVLEAESIFGKVEDEVDDKVGMNFNDLQNKVFKIGSENYYTGECAFYFECDCCSGELIFNQDSTFYYIDKCGSDESVRKGNFNFENNVFVLEYGAESVAKRYNWEREVDTTAVEYFITDTILKSVTIEYTASLCDSKIMLEDKKHGQYAIEQSSDCNKALKYLEEEKYIDRIKNLEQ</sequence>
<evidence type="ECO:0000313" key="1">
    <source>
        <dbReference type="EMBL" id="NEV94957.1"/>
    </source>
</evidence>
<dbReference type="Proteomes" id="UP000478505">
    <property type="component" value="Unassembled WGS sequence"/>
</dbReference>
<dbReference type="AlphaFoldDB" id="A0A6B3R795"/>
<accession>A0A6B3R795</accession>
<protein>
    <recommendedName>
        <fullName evidence="3">Lipoprotein</fullName>
    </recommendedName>
</protein>
<evidence type="ECO:0000313" key="2">
    <source>
        <dbReference type="Proteomes" id="UP000478505"/>
    </source>
</evidence>
<dbReference type="EMBL" id="JAAIKD010000007">
    <property type="protein sequence ID" value="NEV94957.1"/>
    <property type="molecule type" value="Genomic_DNA"/>
</dbReference>
<reference evidence="1 2" key="1">
    <citation type="submission" date="2020-02" db="EMBL/GenBank/DDBJ databases">
        <title>Flavobacteriaceae Psychroflexus bacterium YR1-1, complete genome.</title>
        <authorList>
            <person name="Li Y."/>
            <person name="Wu S."/>
        </authorList>
    </citation>
    <scope>NUCLEOTIDE SEQUENCE [LARGE SCALE GENOMIC DNA]</scope>
    <source>
        <strain evidence="1 2">YR1-1</strain>
    </source>
</reference>
<keyword evidence="2" id="KW-1185">Reference proteome</keyword>
<evidence type="ECO:0008006" key="3">
    <source>
        <dbReference type="Google" id="ProtNLM"/>
    </source>
</evidence>
<comment type="caution">
    <text evidence="1">The sequence shown here is derived from an EMBL/GenBank/DDBJ whole genome shotgun (WGS) entry which is preliminary data.</text>
</comment>
<name>A0A6B3R795_9FLAO</name>
<organism evidence="1 2">
    <name type="scientific">Psychroflexus aurantiacus</name>
    <dbReference type="NCBI Taxonomy" id="2709310"/>
    <lineage>
        <taxon>Bacteria</taxon>
        <taxon>Pseudomonadati</taxon>
        <taxon>Bacteroidota</taxon>
        <taxon>Flavobacteriia</taxon>
        <taxon>Flavobacteriales</taxon>
        <taxon>Flavobacteriaceae</taxon>
        <taxon>Psychroflexus</taxon>
    </lineage>
</organism>
<dbReference type="PROSITE" id="PS51257">
    <property type="entry name" value="PROKAR_LIPOPROTEIN"/>
    <property type="match status" value="1"/>
</dbReference>
<proteinExistence type="predicted"/>
<gene>
    <name evidence="1" type="ORF">G3567_12485</name>
</gene>